<sequence length="337" mass="35370">SSTDAPYLARHVGLRAGLPITTPAYTVNRLCTSGFQTIINAVQEIKVGDVDVAVTGGSESMSQAPYVLRNVRWGTKFGPEYMKMEDSLAASLTDRYPEVVPMAITAERLADQYSVSREQCDEFALRSQTLWAQAQESGVYDAEIAPVEVKVKRAIEQVTKDEHPRPKTAIEGLAKLPPVFKKGGVVTAGNASGISDGASAVIVAGEQFIKQHDIQPLARIVSYHIVGVDPGLMGIGPVGAIQGALAKSNLTMDQMDIIEINEAFAAQVLSCAKALDIDPARLNVSGGAIALGHPLGASGSRIMGHLAHRLKATGGRYAVGSACAGGGQGVAIIIEAL</sequence>
<dbReference type="EMBL" id="JANBPW010003519">
    <property type="protein sequence ID" value="KAJ1937436.1"/>
    <property type="molecule type" value="Genomic_DNA"/>
</dbReference>
<evidence type="ECO:0000313" key="2">
    <source>
        <dbReference type="Proteomes" id="UP001150603"/>
    </source>
</evidence>
<organism evidence="1 2">
    <name type="scientific">Linderina macrospora</name>
    <dbReference type="NCBI Taxonomy" id="4868"/>
    <lineage>
        <taxon>Eukaryota</taxon>
        <taxon>Fungi</taxon>
        <taxon>Fungi incertae sedis</taxon>
        <taxon>Zoopagomycota</taxon>
        <taxon>Kickxellomycotina</taxon>
        <taxon>Kickxellomycetes</taxon>
        <taxon>Kickxellales</taxon>
        <taxon>Kickxellaceae</taxon>
        <taxon>Linderina</taxon>
    </lineage>
</organism>
<dbReference type="Proteomes" id="UP001150603">
    <property type="component" value="Unassembled WGS sequence"/>
</dbReference>
<accession>A0ACC1J4Y2</accession>
<feature type="non-terminal residue" evidence="1">
    <location>
        <position position="1"/>
    </location>
</feature>
<name>A0ACC1J4Y2_9FUNG</name>
<gene>
    <name evidence="1" type="ORF">FBU59_004747</name>
</gene>
<comment type="caution">
    <text evidence="1">The sequence shown here is derived from an EMBL/GenBank/DDBJ whole genome shotgun (WGS) entry which is preliminary data.</text>
</comment>
<proteinExistence type="predicted"/>
<evidence type="ECO:0000313" key="1">
    <source>
        <dbReference type="EMBL" id="KAJ1937436.1"/>
    </source>
</evidence>
<keyword evidence="2" id="KW-1185">Reference proteome</keyword>
<protein>
    <submittedName>
        <fullName evidence="1">Uncharacterized protein</fullName>
    </submittedName>
</protein>
<reference evidence="1" key="1">
    <citation type="submission" date="2022-07" db="EMBL/GenBank/DDBJ databases">
        <title>Phylogenomic reconstructions and comparative analyses of Kickxellomycotina fungi.</title>
        <authorList>
            <person name="Reynolds N.K."/>
            <person name="Stajich J.E."/>
            <person name="Barry K."/>
            <person name="Grigoriev I.V."/>
            <person name="Crous P."/>
            <person name="Smith M.E."/>
        </authorList>
    </citation>
    <scope>NUCLEOTIDE SEQUENCE</scope>
    <source>
        <strain evidence="1">NRRL 5244</strain>
    </source>
</reference>